<dbReference type="EMBL" id="JAQQWL010000005">
    <property type="protein sequence ID" value="KAK8073197.1"/>
    <property type="molecule type" value="Genomic_DNA"/>
</dbReference>
<keyword evidence="2" id="KW-1185">Reference proteome</keyword>
<evidence type="ECO:0000313" key="1">
    <source>
        <dbReference type="EMBL" id="KAK8073197.1"/>
    </source>
</evidence>
<proteinExistence type="predicted"/>
<dbReference type="GeneID" id="92088568"/>
<reference evidence="1 2" key="1">
    <citation type="submission" date="2023-01" db="EMBL/GenBank/DDBJ databases">
        <title>Analysis of 21 Apiospora genomes using comparative genomics revels a genus with tremendous synthesis potential of carbohydrate active enzymes and secondary metabolites.</title>
        <authorList>
            <person name="Sorensen T."/>
        </authorList>
    </citation>
    <scope>NUCLEOTIDE SEQUENCE [LARGE SCALE GENOMIC DNA]</scope>
    <source>
        <strain evidence="1 2">CBS 135458</strain>
    </source>
</reference>
<accession>A0ABR1VPW9</accession>
<evidence type="ECO:0000313" key="2">
    <source>
        <dbReference type="Proteomes" id="UP001480595"/>
    </source>
</evidence>
<gene>
    <name evidence="1" type="ORF">PG994_004096</name>
</gene>
<protein>
    <submittedName>
        <fullName evidence="1">Uncharacterized protein</fullName>
    </submittedName>
</protein>
<name>A0ABR1VPW9_9PEZI</name>
<sequence>MRSEAVTLAGRLHEARQERDELLHCARAASGAEDKTGMLVSLQHENVVLKKQLLAFQEARENAALWRTGRLGPSDHEVAVELGVIESSIADACASLHWDGWLLDRPKGEEEPRTADLMLSQWAYTLSSSASFSSFMASLRGRLPCKDGRRPPIARGRGAVCSRVAAAPRRNHGPGALHQIELLAYKSLTSQSHFDAHLVAGRSRTLSEYIYHVLEPLFREDPPPSKSVDGSSEADVVSSDAVGLLEDAVQRALQLAAKLYLTDRWCRWQFAQPGCSLDARTMRVAGQAAVHSSTEEPVVQLCIFPALYMSKAPKGPRTYERMEGAGTGGPEDLRDYKLVAQGLVIV</sequence>
<comment type="caution">
    <text evidence="1">The sequence shown here is derived from an EMBL/GenBank/DDBJ whole genome shotgun (WGS) entry which is preliminary data.</text>
</comment>
<dbReference type="RefSeq" id="XP_066717672.1">
    <property type="nucleotide sequence ID" value="XM_066855505.1"/>
</dbReference>
<dbReference type="Proteomes" id="UP001480595">
    <property type="component" value="Unassembled WGS sequence"/>
</dbReference>
<organism evidence="1 2">
    <name type="scientific">Apiospora phragmitis</name>
    <dbReference type="NCBI Taxonomy" id="2905665"/>
    <lineage>
        <taxon>Eukaryota</taxon>
        <taxon>Fungi</taxon>
        <taxon>Dikarya</taxon>
        <taxon>Ascomycota</taxon>
        <taxon>Pezizomycotina</taxon>
        <taxon>Sordariomycetes</taxon>
        <taxon>Xylariomycetidae</taxon>
        <taxon>Amphisphaeriales</taxon>
        <taxon>Apiosporaceae</taxon>
        <taxon>Apiospora</taxon>
    </lineage>
</organism>